<reference evidence="1" key="1">
    <citation type="submission" date="2020-08" db="EMBL/GenBank/DDBJ databases">
        <title>Genome sequencing and assembly of the red palm weevil Rhynchophorus ferrugineus.</title>
        <authorList>
            <person name="Dias G.B."/>
            <person name="Bergman C.M."/>
            <person name="Manee M."/>
        </authorList>
    </citation>
    <scope>NUCLEOTIDE SEQUENCE</scope>
    <source>
        <strain evidence="1">AA-2017</strain>
        <tissue evidence="1">Whole larva</tissue>
    </source>
</reference>
<comment type="caution">
    <text evidence="1">The sequence shown here is derived from an EMBL/GenBank/DDBJ whole genome shotgun (WGS) entry which is preliminary data.</text>
</comment>
<gene>
    <name evidence="1" type="ORF">GWI33_006773</name>
</gene>
<accession>A0A834IF97</accession>
<dbReference type="Proteomes" id="UP000625711">
    <property type="component" value="Unassembled WGS sequence"/>
</dbReference>
<protein>
    <submittedName>
        <fullName evidence="1">Uncharacterized protein</fullName>
    </submittedName>
</protein>
<dbReference type="AlphaFoldDB" id="A0A834IF97"/>
<evidence type="ECO:0000313" key="2">
    <source>
        <dbReference type="Proteomes" id="UP000625711"/>
    </source>
</evidence>
<evidence type="ECO:0000313" key="1">
    <source>
        <dbReference type="EMBL" id="KAF7279740.1"/>
    </source>
</evidence>
<proteinExistence type="predicted"/>
<keyword evidence="2" id="KW-1185">Reference proteome</keyword>
<name>A0A834IF97_RHYFE</name>
<sequence>MQIPPNVIAGPLASPLSTAKKTFKKLARLFQMFSRREKSSKVTAHSIFTSHRPRNALFRFPWPAVRHAVIHGRSAECLTCLRQLCEVRATAGE</sequence>
<dbReference type="EMBL" id="JAACXV010000342">
    <property type="protein sequence ID" value="KAF7279740.1"/>
    <property type="molecule type" value="Genomic_DNA"/>
</dbReference>
<organism evidence="1 2">
    <name type="scientific">Rhynchophorus ferrugineus</name>
    <name type="common">Red palm weevil</name>
    <name type="synonym">Curculio ferrugineus</name>
    <dbReference type="NCBI Taxonomy" id="354439"/>
    <lineage>
        <taxon>Eukaryota</taxon>
        <taxon>Metazoa</taxon>
        <taxon>Ecdysozoa</taxon>
        <taxon>Arthropoda</taxon>
        <taxon>Hexapoda</taxon>
        <taxon>Insecta</taxon>
        <taxon>Pterygota</taxon>
        <taxon>Neoptera</taxon>
        <taxon>Endopterygota</taxon>
        <taxon>Coleoptera</taxon>
        <taxon>Polyphaga</taxon>
        <taxon>Cucujiformia</taxon>
        <taxon>Curculionidae</taxon>
        <taxon>Dryophthorinae</taxon>
        <taxon>Rhynchophorus</taxon>
    </lineage>
</organism>